<evidence type="ECO:0000313" key="10">
    <source>
        <dbReference type="Proteomes" id="UP000049855"/>
    </source>
</evidence>
<name>A0A0U1L095_9FIRM</name>
<feature type="domain" description="Glycosyltransferase 2-like" evidence="8">
    <location>
        <begin position="10"/>
        <end position="170"/>
    </location>
</feature>
<feature type="transmembrane region" description="Helical" evidence="7">
    <location>
        <begin position="234"/>
        <end position="255"/>
    </location>
</feature>
<reference evidence="10" key="1">
    <citation type="submission" date="2015-03" db="EMBL/GenBank/DDBJ databases">
        <authorList>
            <person name="Nijsse Bart"/>
        </authorList>
    </citation>
    <scope>NUCLEOTIDE SEQUENCE [LARGE SCALE GENOMIC DNA]</scope>
</reference>
<keyword evidence="5 7" id="KW-1133">Transmembrane helix</keyword>
<dbReference type="PANTHER" id="PTHR48090">
    <property type="entry name" value="UNDECAPRENYL-PHOSPHATE 4-DEOXY-4-FORMAMIDO-L-ARABINOSE TRANSFERASE-RELATED"/>
    <property type="match status" value="1"/>
</dbReference>
<dbReference type="Gene3D" id="3.90.550.10">
    <property type="entry name" value="Spore Coat Polysaccharide Biosynthesis Protein SpsA, Chain A"/>
    <property type="match status" value="1"/>
</dbReference>
<dbReference type="GO" id="GO:0005886">
    <property type="term" value="C:plasma membrane"/>
    <property type="evidence" value="ECO:0007669"/>
    <property type="project" value="TreeGrafter"/>
</dbReference>
<dbReference type="AlphaFoldDB" id="A0A0U1L095"/>
<keyword evidence="4 7" id="KW-0812">Transmembrane</keyword>
<evidence type="ECO:0000256" key="5">
    <source>
        <dbReference type="ARBA" id="ARBA00022989"/>
    </source>
</evidence>
<dbReference type="GO" id="GO:0016757">
    <property type="term" value="F:glycosyltransferase activity"/>
    <property type="evidence" value="ECO:0007669"/>
    <property type="project" value="UniProtKB-KW"/>
</dbReference>
<evidence type="ECO:0000313" key="9">
    <source>
        <dbReference type="EMBL" id="CQR72593.1"/>
    </source>
</evidence>
<evidence type="ECO:0000256" key="4">
    <source>
        <dbReference type="ARBA" id="ARBA00022692"/>
    </source>
</evidence>
<evidence type="ECO:0000256" key="2">
    <source>
        <dbReference type="ARBA" id="ARBA00022676"/>
    </source>
</evidence>
<dbReference type="CDD" id="cd04187">
    <property type="entry name" value="DPM1_like_bac"/>
    <property type="match status" value="1"/>
</dbReference>
<accession>A0A0U1L095</accession>
<evidence type="ECO:0000259" key="8">
    <source>
        <dbReference type="Pfam" id="PF00535"/>
    </source>
</evidence>
<dbReference type="EMBL" id="CTRP01000010">
    <property type="protein sequence ID" value="CQR72593.1"/>
    <property type="molecule type" value="Genomic_DNA"/>
</dbReference>
<dbReference type="Proteomes" id="UP000049855">
    <property type="component" value="Unassembled WGS sequence"/>
</dbReference>
<protein>
    <submittedName>
        <fullName evidence="9">Glycosyltransferase</fullName>
    </submittedName>
</protein>
<keyword evidence="2" id="KW-0328">Glycosyltransferase</keyword>
<keyword evidence="6 7" id="KW-0472">Membrane</keyword>
<dbReference type="InterPro" id="IPR050256">
    <property type="entry name" value="Glycosyltransferase_2"/>
</dbReference>
<comment type="subcellular location">
    <subcellularLocation>
        <location evidence="1">Membrane</location>
        <topology evidence="1">Multi-pass membrane protein</topology>
    </subcellularLocation>
</comment>
<dbReference type="PANTHER" id="PTHR48090:SF1">
    <property type="entry name" value="PROPHAGE BACTOPRENOL GLUCOSYL TRANSFERASE HOMOLOG"/>
    <property type="match status" value="1"/>
</dbReference>
<organism evidence="9 10">
    <name type="scientific">Sporomusa ovata</name>
    <dbReference type="NCBI Taxonomy" id="2378"/>
    <lineage>
        <taxon>Bacteria</taxon>
        <taxon>Bacillati</taxon>
        <taxon>Bacillota</taxon>
        <taxon>Negativicutes</taxon>
        <taxon>Selenomonadales</taxon>
        <taxon>Sporomusaceae</taxon>
        <taxon>Sporomusa</taxon>
    </lineage>
</organism>
<dbReference type="InterPro" id="IPR001173">
    <property type="entry name" value="Glyco_trans_2-like"/>
</dbReference>
<evidence type="ECO:0000256" key="3">
    <source>
        <dbReference type="ARBA" id="ARBA00022679"/>
    </source>
</evidence>
<evidence type="ECO:0000256" key="7">
    <source>
        <dbReference type="SAM" id="Phobius"/>
    </source>
</evidence>
<dbReference type="InterPro" id="IPR029044">
    <property type="entry name" value="Nucleotide-diphossugar_trans"/>
</dbReference>
<proteinExistence type="predicted"/>
<evidence type="ECO:0000256" key="1">
    <source>
        <dbReference type="ARBA" id="ARBA00004141"/>
    </source>
</evidence>
<keyword evidence="10" id="KW-1185">Reference proteome</keyword>
<sequence>MMDIINKLISIVVPVYNEQENIDNFYSEVVKHMEQLAYCFEIIFVDDGSSDATPLILERLATGDKRVRALIMARNFGHQVALTCGLDHAQGDAIITMDGDMQHPPEMVPLLISKWEEGFQVVQTVRINTEGVSWFKNFTSGMFYKLMNALSNVQVAEGGSDFRLLDKQVVDSFRRFRERARFIRGMISAIGYRQTNIEFIAPKRFAGQSKFSLKKMLHFALDGITAYSKTPLRFAFYIGILLGSVSIGLTLHVLYIKIFTAEAVPGWATITASILLLGGLQLAGIGIIGEYVGRIFEEVKQRPLYWLRAELGTQVAKDKQATFGEKGT</sequence>
<keyword evidence="3 9" id="KW-0808">Transferase</keyword>
<feature type="transmembrane region" description="Helical" evidence="7">
    <location>
        <begin position="267"/>
        <end position="292"/>
    </location>
</feature>
<gene>
    <name evidence="9" type="ORF">SpAn4DRAFT_3053</name>
</gene>
<evidence type="ECO:0000256" key="6">
    <source>
        <dbReference type="ARBA" id="ARBA00023136"/>
    </source>
</evidence>
<dbReference type="SUPFAM" id="SSF53448">
    <property type="entry name" value="Nucleotide-diphospho-sugar transferases"/>
    <property type="match status" value="1"/>
</dbReference>
<dbReference type="Pfam" id="PF00535">
    <property type="entry name" value="Glycos_transf_2"/>
    <property type="match status" value="1"/>
</dbReference>